<proteinExistence type="predicted"/>
<feature type="transmembrane region" description="Helical" evidence="1">
    <location>
        <begin position="40"/>
        <end position="56"/>
    </location>
</feature>
<dbReference type="PANTHER" id="PTHR40763:SF5">
    <property type="entry name" value="MEMBRANE PROTEIN"/>
    <property type="match status" value="1"/>
</dbReference>
<name>A0A3G2E8I6_9BURK</name>
<accession>A0A3G2E8I6</accession>
<dbReference type="RefSeq" id="WP_121669035.1">
    <property type="nucleotide sequence ID" value="NZ_CP033019.1"/>
</dbReference>
<reference evidence="3 4" key="1">
    <citation type="submission" date="2018-10" db="EMBL/GenBank/DDBJ databases">
        <title>Effects of UV and annual dynamics of microbial communities in freshwater RAS systems.</title>
        <authorList>
            <person name="Bekkelund A.K."/>
            <person name="Hansen B.R."/>
            <person name="Stokken H."/>
            <person name="Eriksen B.F."/>
            <person name="Kashulin N.A."/>
        </authorList>
    </citation>
    <scope>NUCLEOTIDE SEQUENCE [LARGE SCALE GENOMIC DNA]</scope>
    <source>
        <strain evidence="3 4">BHSEK</strain>
    </source>
</reference>
<gene>
    <name evidence="3" type="ORF">D9M09_08375</name>
</gene>
<keyword evidence="4" id="KW-1185">Reference proteome</keyword>
<sequence>MKNRPPLHSPSQIVLGVIVIGLGLLFLLDNLGFINVRYTFRFWPTILIIFGLLKISQSHNRSGYILGGVMVLLGLSWTLKAMGLFYINWSMLWPLLIIAAGVAVVSKSLPGAQQRQRRRHFAAPPDGSAAPDAFVQPRNGAVSLDKEPADADAAAAPGTGGQADDDSIIEVTAILGGYVRRVSSQRFRGGDINVIMAGCEIDLRQASIDGEAVLNVFALCGGVTIKIPPDWSVVLQGTPILGGFEEKTIVPPNQNKRLYVTGYAIMGGLEIRN</sequence>
<feature type="transmembrane region" description="Helical" evidence="1">
    <location>
        <begin position="12"/>
        <end position="34"/>
    </location>
</feature>
<feature type="domain" description="LiaF transmembrane" evidence="2">
    <location>
        <begin position="14"/>
        <end position="107"/>
    </location>
</feature>
<keyword evidence="1" id="KW-0812">Transmembrane</keyword>
<dbReference type="InterPro" id="IPR054331">
    <property type="entry name" value="LiaF_TM"/>
</dbReference>
<feature type="transmembrane region" description="Helical" evidence="1">
    <location>
        <begin position="63"/>
        <end position="85"/>
    </location>
</feature>
<dbReference type="Pfam" id="PF22570">
    <property type="entry name" value="LiaF-TM"/>
    <property type="match status" value="1"/>
</dbReference>
<protein>
    <recommendedName>
        <fullName evidence="2">LiaF transmembrane domain-containing protein</fullName>
    </recommendedName>
</protein>
<dbReference type="Proteomes" id="UP000279594">
    <property type="component" value="Chromosome"/>
</dbReference>
<keyword evidence="1" id="KW-0472">Membrane</keyword>
<evidence type="ECO:0000259" key="2">
    <source>
        <dbReference type="Pfam" id="PF22570"/>
    </source>
</evidence>
<feature type="transmembrane region" description="Helical" evidence="1">
    <location>
        <begin position="91"/>
        <end position="109"/>
    </location>
</feature>
<evidence type="ECO:0000256" key="1">
    <source>
        <dbReference type="SAM" id="Phobius"/>
    </source>
</evidence>
<evidence type="ECO:0000313" key="3">
    <source>
        <dbReference type="EMBL" id="AYM75809.1"/>
    </source>
</evidence>
<evidence type="ECO:0000313" key="4">
    <source>
        <dbReference type="Proteomes" id="UP000279594"/>
    </source>
</evidence>
<organism evidence="3 4">
    <name type="scientific">Janthinobacterium agaricidamnosum</name>
    <dbReference type="NCBI Taxonomy" id="55508"/>
    <lineage>
        <taxon>Bacteria</taxon>
        <taxon>Pseudomonadati</taxon>
        <taxon>Pseudomonadota</taxon>
        <taxon>Betaproteobacteria</taxon>
        <taxon>Burkholderiales</taxon>
        <taxon>Oxalobacteraceae</taxon>
        <taxon>Janthinobacterium</taxon>
    </lineage>
</organism>
<keyword evidence="1" id="KW-1133">Transmembrane helix</keyword>
<dbReference type="EMBL" id="CP033019">
    <property type="protein sequence ID" value="AYM75809.1"/>
    <property type="molecule type" value="Genomic_DNA"/>
</dbReference>
<dbReference type="PANTHER" id="PTHR40763">
    <property type="entry name" value="MEMBRANE PROTEIN-RELATED"/>
    <property type="match status" value="1"/>
</dbReference>
<dbReference type="AlphaFoldDB" id="A0A3G2E8I6"/>